<dbReference type="Proteomes" id="UP000295711">
    <property type="component" value="Unassembled WGS sequence"/>
</dbReference>
<dbReference type="Pfam" id="PF00403">
    <property type="entry name" value="HMA"/>
    <property type="match status" value="1"/>
</dbReference>
<feature type="domain" description="HMA" evidence="1">
    <location>
        <begin position="1"/>
        <end position="62"/>
    </location>
</feature>
<organism evidence="2 3">
    <name type="scientific">Frisingicoccus caecimuris</name>
    <dbReference type="NCBI Taxonomy" id="1796636"/>
    <lineage>
        <taxon>Bacteria</taxon>
        <taxon>Bacillati</taxon>
        <taxon>Bacillota</taxon>
        <taxon>Clostridia</taxon>
        <taxon>Lachnospirales</taxon>
        <taxon>Lachnospiraceae</taxon>
        <taxon>Frisingicoccus</taxon>
    </lineage>
</organism>
<proteinExistence type="predicted"/>
<keyword evidence="3" id="KW-1185">Reference proteome</keyword>
<protein>
    <submittedName>
        <fullName evidence="2">Copper chaperone</fullName>
    </submittedName>
</protein>
<gene>
    <name evidence="2" type="ORF">EV212_11022</name>
</gene>
<sequence>MTKVMIDGMGCQKCVMHVTEALEGLGVKDINVSLEDKCATFNGAYDEAALKAAIDEAGFDVVGIE</sequence>
<dbReference type="Gene3D" id="3.30.70.100">
    <property type="match status" value="1"/>
</dbReference>
<dbReference type="OrthoDB" id="9813965at2"/>
<dbReference type="CDD" id="cd00371">
    <property type="entry name" value="HMA"/>
    <property type="match status" value="1"/>
</dbReference>
<dbReference type="EMBL" id="SLXA01000010">
    <property type="protein sequence ID" value="TCO83999.1"/>
    <property type="molecule type" value="Genomic_DNA"/>
</dbReference>
<name>A0A4R2L8N7_9FIRM</name>
<evidence type="ECO:0000313" key="2">
    <source>
        <dbReference type="EMBL" id="TCO83999.1"/>
    </source>
</evidence>
<dbReference type="InterPro" id="IPR006121">
    <property type="entry name" value="HMA_dom"/>
</dbReference>
<dbReference type="InterPro" id="IPR036163">
    <property type="entry name" value="HMA_dom_sf"/>
</dbReference>
<dbReference type="PROSITE" id="PS50846">
    <property type="entry name" value="HMA_2"/>
    <property type="match status" value="1"/>
</dbReference>
<comment type="caution">
    <text evidence="2">The sequence shown here is derived from an EMBL/GenBank/DDBJ whole genome shotgun (WGS) entry which is preliminary data.</text>
</comment>
<evidence type="ECO:0000259" key="1">
    <source>
        <dbReference type="PROSITE" id="PS50846"/>
    </source>
</evidence>
<dbReference type="RefSeq" id="WP_132092541.1">
    <property type="nucleotide sequence ID" value="NZ_JANKAQ010000011.1"/>
</dbReference>
<dbReference type="SUPFAM" id="SSF55008">
    <property type="entry name" value="HMA, heavy metal-associated domain"/>
    <property type="match status" value="1"/>
</dbReference>
<dbReference type="GO" id="GO:0046872">
    <property type="term" value="F:metal ion binding"/>
    <property type="evidence" value="ECO:0007669"/>
    <property type="project" value="InterPro"/>
</dbReference>
<evidence type="ECO:0000313" key="3">
    <source>
        <dbReference type="Proteomes" id="UP000295711"/>
    </source>
</evidence>
<accession>A0A4R2L8N7</accession>
<dbReference type="AlphaFoldDB" id="A0A4R2L8N7"/>
<reference evidence="2 3" key="1">
    <citation type="submission" date="2019-03" db="EMBL/GenBank/DDBJ databases">
        <title>Genomic Encyclopedia of Type Strains, Phase IV (KMG-IV): sequencing the most valuable type-strain genomes for metagenomic binning, comparative biology and taxonomic classification.</title>
        <authorList>
            <person name="Goeker M."/>
        </authorList>
    </citation>
    <scope>NUCLEOTIDE SEQUENCE [LARGE SCALE GENOMIC DNA]</scope>
    <source>
        <strain evidence="2 3">DSM 28559</strain>
    </source>
</reference>